<dbReference type="InterPro" id="IPR000719">
    <property type="entry name" value="Prot_kinase_dom"/>
</dbReference>
<evidence type="ECO:0000256" key="2">
    <source>
        <dbReference type="SAM" id="Phobius"/>
    </source>
</evidence>
<dbReference type="InterPro" id="IPR011009">
    <property type="entry name" value="Kinase-like_dom_sf"/>
</dbReference>
<evidence type="ECO:0000256" key="1">
    <source>
        <dbReference type="SAM" id="MobiDB-lite"/>
    </source>
</evidence>
<organism evidence="4 5">
    <name type="scientific">Actinopolymorpha pittospori</name>
    <dbReference type="NCBI Taxonomy" id="648752"/>
    <lineage>
        <taxon>Bacteria</taxon>
        <taxon>Bacillati</taxon>
        <taxon>Actinomycetota</taxon>
        <taxon>Actinomycetes</taxon>
        <taxon>Propionibacteriales</taxon>
        <taxon>Actinopolymorphaceae</taxon>
        <taxon>Actinopolymorpha</taxon>
    </lineage>
</organism>
<keyword evidence="2" id="KW-0812">Transmembrane</keyword>
<feature type="transmembrane region" description="Helical" evidence="2">
    <location>
        <begin position="423"/>
        <end position="443"/>
    </location>
</feature>
<dbReference type="Gene3D" id="1.10.510.10">
    <property type="entry name" value="Transferase(Phosphotransferase) domain 1"/>
    <property type="match status" value="1"/>
</dbReference>
<comment type="caution">
    <text evidence="4">The sequence shown here is derived from an EMBL/GenBank/DDBJ whole genome shotgun (WGS) entry which is preliminary data.</text>
</comment>
<accession>A0A927N2I6</accession>
<feature type="compositionally biased region" description="Low complexity" evidence="1">
    <location>
        <begin position="449"/>
        <end position="478"/>
    </location>
</feature>
<proteinExistence type="predicted"/>
<dbReference type="SMART" id="SM00220">
    <property type="entry name" value="S_TKc"/>
    <property type="match status" value="1"/>
</dbReference>
<reference evidence="4" key="1">
    <citation type="submission" date="2020-10" db="EMBL/GenBank/DDBJ databases">
        <title>Sequencing the genomes of 1000 actinobacteria strains.</title>
        <authorList>
            <person name="Klenk H.-P."/>
        </authorList>
    </citation>
    <scope>NUCLEOTIDE SEQUENCE</scope>
    <source>
        <strain evidence="4">DSM 45354</strain>
    </source>
</reference>
<dbReference type="GO" id="GO:0005524">
    <property type="term" value="F:ATP binding"/>
    <property type="evidence" value="ECO:0007669"/>
    <property type="project" value="InterPro"/>
</dbReference>
<evidence type="ECO:0000313" key="5">
    <source>
        <dbReference type="Proteomes" id="UP000638648"/>
    </source>
</evidence>
<feature type="compositionally biased region" description="Low complexity" evidence="1">
    <location>
        <begin position="396"/>
        <end position="410"/>
    </location>
</feature>
<dbReference type="RefSeq" id="WP_192754249.1">
    <property type="nucleotide sequence ID" value="NZ_BAABJL010000225.1"/>
</dbReference>
<feature type="compositionally biased region" description="Gly residues" evidence="1">
    <location>
        <begin position="326"/>
        <end position="357"/>
    </location>
</feature>
<feature type="region of interest" description="Disordered" evidence="1">
    <location>
        <begin position="255"/>
        <end position="419"/>
    </location>
</feature>
<feature type="domain" description="Protein kinase" evidence="3">
    <location>
        <begin position="10"/>
        <end position="250"/>
    </location>
</feature>
<dbReference type="CDD" id="cd14014">
    <property type="entry name" value="STKc_PknB_like"/>
    <property type="match status" value="1"/>
</dbReference>
<dbReference type="Gene3D" id="3.30.200.20">
    <property type="entry name" value="Phosphorylase Kinase, domain 1"/>
    <property type="match status" value="1"/>
</dbReference>
<evidence type="ECO:0000313" key="4">
    <source>
        <dbReference type="EMBL" id="MBE1610959.1"/>
    </source>
</evidence>
<feature type="compositionally biased region" description="Low complexity" evidence="1">
    <location>
        <begin position="358"/>
        <end position="368"/>
    </location>
</feature>
<keyword evidence="2" id="KW-0472">Membrane</keyword>
<gene>
    <name evidence="4" type="ORF">HEB94_007807</name>
</gene>
<name>A0A927N2I6_9ACTN</name>
<evidence type="ECO:0000259" key="3">
    <source>
        <dbReference type="PROSITE" id="PS50011"/>
    </source>
</evidence>
<dbReference type="Pfam" id="PF00069">
    <property type="entry name" value="Pkinase"/>
    <property type="match status" value="1"/>
</dbReference>
<dbReference type="InterPro" id="IPR046959">
    <property type="entry name" value="PRK1-6/SRF4-like"/>
</dbReference>
<sequence>MRSDFDVDGYEIEGLLSAGPIGETWLARDEANGEQVALRRIRPRDATAVDQARRLVERLDALGHPRLRRVKELLPYDGELVLVVDHAEGGSVEQLLLVRGVLDPGEVVTIASTVARALAAAHERGLVHGYLTPDSILFSADGQPVLADLGLAKLAAPDDEPSDAYADPAEAGESEPSPAGDVYSLAAICYTALTGLLPPAGERHRPIHQVSPGVPPGLAHAIEAGMQRAWDMRPHMSQFGTLLTTSCPAVPVRLPDSTPVAEPTAPDFTRLGGDARHTDEGGAGAGGLRVGGAPGGEAHQGPPGPSRDGSPSDRPHQQRTPVREGPGVGGQVVGGQVAGGQVVGGPGIAGSGVGGRPGAPAGQPWLPGRGPGLPPSSGPDPHAARPVGPPPPGAPPRRTSGPPGRPSGDPDSAERGDSRRPPYVLIGGVVLLVVAVIVGVVIWRSSAGTTPVADPTATPTRTATAKPTPTPSVTVPTDPLTKQWFETFKVFDQRRSNAFAHRDPDLLLQLYAPHSPSYQENHQYMAAMATNKAARVIGLSRPILRLTLVSKTPTAIRFEALRQEQPYTMVMRDGRRLQCPGGPVKTVRIEAVPLKGTTAWRISKEWQVGGEVSPELQVCQAGSSSR</sequence>
<keyword evidence="5" id="KW-1185">Reference proteome</keyword>
<feature type="region of interest" description="Disordered" evidence="1">
    <location>
        <begin position="158"/>
        <end position="178"/>
    </location>
</feature>
<feature type="region of interest" description="Disordered" evidence="1">
    <location>
        <begin position="448"/>
        <end position="478"/>
    </location>
</feature>
<dbReference type="Proteomes" id="UP000638648">
    <property type="component" value="Unassembled WGS sequence"/>
</dbReference>
<feature type="compositionally biased region" description="Gly residues" evidence="1">
    <location>
        <begin position="281"/>
        <end position="295"/>
    </location>
</feature>
<dbReference type="EMBL" id="JADBEM010000001">
    <property type="protein sequence ID" value="MBE1610959.1"/>
    <property type="molecule type" value="Genomic_DNA"/>
</dbReference>
<keyword evidence="2" id="KW-1133">Transmembrane helix</keyword>
<dbReference type="GO" id="GO:0004672">
    <property type="term" value="F:protein kinase activity"/>
    <property type="evidence" value="ECO:0007669"/>
    <property type="project" value="InterPro"/>
</dbReference>
<protein>
    <recommendedName>
        <fullName evidence="3">Protein kinase domain-containing protein</fullName>
    </recommendedName>
</protein>
<dbReference type="PANTHER" id="PTHR48007">
    <property type="entry name" value="LEUCINE-RICH REPEAT RECEPTOR-LIKE PROTEIN KINASE PXC1"/>
    <property type="match status" value="1"/>
</dbReference>
<dbReference type="PROSITE" id="PS50011">
    <property type="entry name" value="PROTEIN_KINASE_DOM"/>
    <property type="match status" value="1"/>
</dbReference>
<dbReference type="SUPFAM" id="SSF56112">
    <property type="entry name" value="Protein kinase-like (PK-like)"/>
    <property type="match status" value="1"/>
</dbReference>
<dbReference type="AlphaFoldDB" id="A0A927N2I6"/>
<dbReference type="PANTHER" id="PTHR48007:SF4">
    <property type="entry name" value="LEUCINE-RICH REPEAT RECEPTOR-LIKE PROTEIN KINASE PXC1"/>
    <property type="match status" value="1"/>
</dbReference>